<organism evidence="1">
    <name type="scientific">Arundo donax</name>
    <name type="common">Giant reed</name>
    <name type="synonym">Donax arundinaceus</name>
    <dbReference type="NCBI Taxonomy" id="35708"/>
    <lineage>
        <taxon>Eukaryota</taxon>
        <taxon>Viridiplantae</taxon>
        <taxon>Streptophyta</taxon>
        <taxon>Embryophyta</taxon>
        <taxon>Tracheophyta</taxon>
        <taxon>Spermatophyta</taxon>
        <taxon>Magnoliopsida</taxon>
        <taxon>Liliopsida</taxon>
        <taxon>Poales</taxon>
        <taxon>Poaceae</taxon>
        <taxon>PACMAD clade</taxon>
        <taxon>Arundinoideae</taxon>
        <taxon>Arundineae</taxon>
        <taxon>Arundo</taxon>
    </lineage>
</organism>
<evidence type="ECO:0000313" key="1">
    <source>
        <dbReference type="EMBL" id="JAE00160.1"/>
    </source>
</evidence>
<dbReference type="AlphaFoldDB" id="A0A0A9EHG6"/>
<reference evidence="1" key="1">
    <citation type="submission" date="2014-09" db="EMBL/GenBank/DDBJ databases">
        <authorList>
            <person name="Magalhaes I.L.F."/>
            <person name="Oliveira U."/>
            <person name="Santos F.R."/>
            <person name="Vidigal T.H.D.A."/>
            <person name="Brescovit A.D."/>
            <person name="Santos A.J."/>
        </authorList>
    </citation>
    <scope>NUCLEOTIDE SEQUENCE</scope>
    <source>
        <tissue evidence="1">Shoot tissue taken approximately 20 cm above the soil surface</tissue>
    </source>
</reference>
<reference evidence="1" key="2">
    <citation type="journal article" date="2015" name="Data Brief">
        <title>Shoot transcriptome of the giant reed, Arundo donax.</title>
        <authorList>
            <person name="Barrero R.A."/>
            <person name="Guerrero F.D."/>
            <person name="Moolhuijzen P."/>
            <person name="Goolsby J.A."/>
            <person name="Tidwell J."/>
            <person name="Bellgard S.E."/>
            <person name="Bellgard M.I."/>
        </authorList>
    </citation>
    <scope>NUCLEOTIDE SEQUENCE</scope>
    <source>
        <tissue evidence="1">Shoot tissue taken approximately 20 cm above the soil surface</tissue>
    </source>
</reference>
<protein>
    <submittedName>
        <fullName evidence="1">Uncharacterized protein</fullName>
    </submittedName>
</protein>
<dbReference type="EMBL" id="GBRH01197736">
    <property type="protein sequence ID" value="JAE00160.1"/>
    <property type="molecule type" value="Transcribed_RNA"/>
</dbReference>
<accession>A0A0A9EHG6</accession>
<name>A0A0A9EHG6_ARUDO</name>
<sequence>MKFSYHPVSKLLIMLLPAESKTLSVGTCVSFEDLLLSIDSYVMTIKNSTNRDLSISVLLAQRSFSISLCAQSIIFLVASSKANESSLSFSAHTRALFPNPCLQK</sequence>
<proteinExistence type="predicted"/>